<evidence type="ECO:0000313" key="12">
    <source>
        <dbReference type="Proteomes" id="UP000242310"/>
    </source>
</evidence>
<feature type="transmembrane region" description="Helical" evidence="9">
    <location>
        <begin position="65"/>
        <end position="84"/>
    </location>
</feature>
<dbReference type="Pfam" id="PF00999">
    <property type="entry name" value="Na_H_Exchanger"/>
    <property type="match status" value="1"/>
</dbReference>
<dbReference type="Gene3D" id="3.30.70.1450">
    <property type="entry name" value="Regulator of K+ conductance, C-terminal domain"/>
    <property type="match status" value="1"/>
</dbReference>
<dbReference type="Pfam" id="PF02080">
    <property type="entry name" value="TrkA_C"/>
    <property type="match status" value="1"/>
</dbReference>
<evidence type="ECO:0000256" key="6">
    <source>
        <dbReference type="ARBA" id="ARBA00022989"/>
    </source>
</evidence>
<proteinExistence type="predicted"/>
<feature type="transmembrane region" description="Helical" evidence="9">
    <location>
        <begin position="7"/>
        <end position="26"/>
    </location>
</feature>
<feature type="transmembrane region" description="Helical" evidence="9">
    <location>
        <begin position="217"/>
        <end position="237"/>
    </location>
</feature>
<dbReference type="InterPro" id="IPR006153">
    <property type="entry name" value="Cation/H_exchanger_TM"/>
</dbReference>
<evidence type="ECO:0000256" key="7">
    <source>
        <dbReference type="ARBA" id="ARBA00023065"/>
    </source>
</evidence>
<evidence type="ECO:0000256" key="2">
    <source>
        <dbReference type="ARBA" id="ARBA00022448"/>
    </source>
</evidence>
<reference evidence="11 12" key="1">
    <citation type="submission" date="2018-03" db="EMBL/GenBank/DDBJ databases">
        <title>Genomic Encyclopedia of Type Strains, Phase III (KMG-III): the genomes of soil and plant-associated and newly described type strains.</title>
        <authorList>
            <person name="Whitman W."/>
        </authorList>
    </citation>
    <scope>NUCLEOTIDE SEQUENCE [LARGE SCALE GENOMIC DNA]</scope>
    <source>
        <strain evidence="11 12">CGMCC 1.07653</strain>
    </source>
</reference>
<keyword evidence="12" id="KW-1185">Reference proteome</keyword>
<dbReference type="Gene3D" id="1.20.1530.20">
    <property type="match status" value="1"/>
</dbReference>
<name>A0A2P8H9V5_9BACI</name>
<dbReference type="NCBIfam" id="NF003715">
    <property type="entry name" value="PRK05326.1-2"/>
    <property type="match status" value="1"/>
</dbReference>
<evidence type="ECO:0000313" key="11">
    <source>
        <dbReference type="EMBL" id="PSL42970.1"/>
    </source>
</evidence>
<dbReference type="GO" id="GO:1902600">
    <property type="term" value="P:proton transmembrane transport"/>
    <property type="evidence" value="ECO:0007669"/>
    <property type="project" value="InterPro"/>
</dbReference>
<feature type="transmembrane region" description="Helical" evidence="9">
    <location>
        <begin position="337"/>
        <end position="361"/>
    </location>
</feature>
<dbReference type="SUPFAM" id="SSF116726">
    <property type="entry name" value="TrkA C-terminal domain-like"/>
    <property type="match status" value="1"/>
</dbReference>
<evidence type="ECO:0000256" key="5">
    <source>
        <dbReference type="ARBA" id="ARBA00022692"/>
    </source>
</evidence>
<comment type="subcellular location">
    <subcellularLocation>
        <location evidence="1">Cell membrane</location>
        <topology evidence="1">Multi-pass membrane protein</topology>
    </subcellularLocation>
</comment>
<organism evidence="11 12">
    <name type="scientific">Salsuginibacillus halophilus</name>
    <dbReference type="NCBI Taxonomy" id="517424"/>
    <lineage>
        <taxon>Bacteria</taxon>
        <taxon>Bacillati</taxon>
        <taxon>Bacillota</taxon>
        <taxon>Bacilli</taxon>
        <taxon>Bacillales</taxon>
        <taxon>Bacillaceae</taxon>
        <taxon>Salsuginibacillus</taxon>
    </lineage>
</organism>
<dbReference type="AlphaFoldDB" id="A0A2P8H9V5"/>
<dbReference type="Proteomes" id="UP000242310">
    <property type="component" value="Unassembled WGS sequence"/>
</dbReference>
<evidence type="ECO:0000259" key="10">
    <source>
        <dbReference type="PROSITE" id="PS51202"/>
    </source>
</evidence>
<feature type="transmembrane region" description="Helical" evidence="9">
    <location>
        <begin position="275"/>
        <end position="295"/>
    </location>
</feature>
<keyword evidence="2" id="KW-0813">Transport</keyword>
<feature type="transmembrane region" description="Helical" evidence="9">
    <location>
        <begin position="90"/>
        <end position="117"/>
    </location>
</feature>
<dbReference type="EMBL" id="PYAV01000012">
    <property type="protein sequence ID" value="PSL42970.1"/>
    <property type="molecule type" value="Genomic_DNA"/>
</dbReference>
<feature type="transmembrane region" description="Helical" evidence="9">
    <location>
        <begin position="243"/>
        <end position="263"/>
    </location>
</feature>
<keyword evidence="3" id="KW-0050">Antiport</keyword>
<dbReference type="NCBIfam" id="NF003716">
    <property type="entry name" value="PRK05326.1-3"/>
    <property type="match status" value="1"/>
</dbReference>
<dbReference type="GO" id="GO:0015297">
    <property type="term" value="F:antiporter activity"/>
    <property type="evidence" value="ECO:0007669"/>
    <property type="project" value="UniProtKB-KW"/>
</dbReference>
<dbReference type="PROSITE" id="PS51202">
    <property type="entry name" value="RCK_C"/>
    <property type="match status" value="1"/>
</dbReference>
<keyword evidence="5 9" id="KW-0812">Transmembrane</keyword>
<evidence type="ECO:0000256" key="1">
    <source>
        <dbReference type="ARBA" id="ARBA00004651"/>
    </source>
</evidence>
<dbReference type="InterPro" id="IPR038770">
    <property type="entry name" value="Na+/solute_symporter_sf"/>
</dbReference>
<evidence type="ECO:0000256" key="4">
    <source>
        <dbReference type="ARBA" id="ARBA00022475"/>
    </source>
</evidence>
<feature type="transmembrane region" description="Helical" evidence="9">
    <location>
        <begin position="32"/>
        <end position="53"/>
    </location>
</feature>
<feature type="transmembrane region" description="Helical" evidence="9">
    <location>
        <begin position="301"/>
        <end position="325"/>
    </location>
</feature>
<feature type="domain" description="RCK C-terminal" evidence="10">
    <location>
        <begin position="407"/>
        <end position="488"/>
    </location>
</feature>
<protein>
    <submittedName>
        <fullName evidence="11">Potassium/proton antiporter (CPA1 family)</fullName>
    </submittedName>
</protein>
<feature type="transmembrane region" description="Helical" evidence="9">
    <location>
        <begin position="186"/>
        <end position="210"/>
    </location>
</feature>
<dbReference type="InterPro" id="IPR036721">
    <property type="entry name" value="RCK_C_sf"/>
</dbReference>
<keyword evidence="8 9" id="KW-0472">Membrane</keyword>
<dbReference type="PANTHER" id="PTHR32507">
    <property type="entry name" value="NA(+)/H(+) ANTIPORTER 1"/>
    <property type="match status" value="1"/>
</dbReference>
<keyword evidence="6 9" id="KW-1133">Transmembrane helix</keyword>
<sequence length="494" mass="53179">MLTEHLLSDYFMIILGAALLCGVIITKFSSRLGVPSLVLFIALGMLMGSDAYGFIDVRSLEEVQIVGIIALVIILFEGGLHTNWTTIRPVIGTAVSLATVTVFLTSAVLALFAYLILDLSMLEAMLLGALVGSTDAAAVFATLKGKPINERLGATMEGEAGANDPMAVFLTLAAIELLLDTSSSPAFMIGSFFWQMLAGAGLGLLIGWMASQAINRINLDATGLYPIFTLAVALVTYSVTEFVFASGFLAVYVCALVIGNSPLTHRYTISRFHEGLAWVSQIVMFVILGLVVIPGEIFSWSIIWTGLLLSMILMFVARPLAVFLSTLGMGYNLQERIFLSWAGLRGAVPIVLAIFPIVAGVEVAEELFHVVFFIVLTSAVLQGATMTPAAEKLGVTGPKKDMPHYSFELVNIGRADAKFVEFYAAPYTPAVGHKAGDLPLPEGAEVNALLRGDDLINVTEETVIEPNDFLYILVPKHKQQEVKKVLLPKKNKGD</sequence>
<comment type="caution">
    <text evidence="11">The sequence shown here is derived from an EMBL/GenBank/DDBJ whole genome shotgun (WGS) entry which is preliminary data.</text>
</comment>
<dbReference type="GO" id="GO:0006813">
    <property type="term" value="P:potassium ion transport"/>
    <property type="evidence" value="ECO:0007669"/>
    <property type="project" value="InterPro"/>
</dbReference>
<evidence type="ECO:0000256" key="8">
    <source>
        <dbReference type="ARBA" id="ARBA00023136"/>
    </source>
</evidence>
<dbReference type="OrthoDB" id="9810759at2"/>
<evidence type="ECO:0000256" key="3">
    <source>
        <dbReference type="ARBA" id="ARBA00022449"/>
    </source>
</evidence>
<dbReference type="GO" id="GO:0008324">
    <property type="term" value="F:monoatomic cation transmembrane transporter activity"/>
    <property type="evidence" value="ECO:0007669"/>
    <property type="project" value="InterPro"/>
</dbReference>
<dbReference type="InterPro" id="IPR006037">
    <property type="entry name" value="RCK_C"/>
</dbReference>
<evidence type="ECO:0000256" key="9">
    <source>
        <dbReference type="SAM" id="Phobius"/>
    </source>
</evidence>
<accession>A0A2P8H9V5</accession>
<dbReference type="RefSeq" id="WP_106589506.1">
    <property type="nucleotide sequence ID" value="NZ_PYAV01000012.1"/>
</dbReference>
<keyword evidence="4" id="KW-1003">Cell membrane</keyword>
<dbReference type="PANTHER" id="PTHR32507:SF7">
    <property type="entry name" value="K(+)_H(+) ANTIPORTER NHAP2"/>
    <property type="match status" value="1"/>
</dbReference>
<keyword evidence="7" id="KW-0406">Ion transport</keyword>
<dbReference type="GO" id="GO:0005886">
    <property type="term" value="C:plasma membrane"/>
    <property type="evidence" value="ECO:0007669"/>
    <property type="project" value="UniProtKB-SubCell"/>
</dbReference>
<gene>
    <name evidence="11" type="ORF">B0H94_11253</name>
</gene>